<dbReference type="EMBL" id="KN837567">
    <property type="protein sequence ID" value="KIJ23897.1"/>
    <property type="molecule type" value="Genomic_DNA"/>
</dbReference>
<proteinExistence type="predicted"/>
<sequence>MIQARFPNDDCGPLYISGHPVSLFAASVEPSRESQSSLAEERGVLHGLRNVGGNSVVRILVASHGLDPEAVQEKPPSYSPTDDGIFVIAVARQNPVPKPKDSKSFHKNCAFQRFIDGINVTEEEKLKTVVKGSGIPPSAVPAVRCAIETCKKHEEISLHSIFYDTKCLGKSPVVWIILNAKSDDPKQERMRYRLLDLFL</sequence>
<evidence type="ECO:0000313" key="2">
    <source>
        <dbReference type="Proteomes" id="UP000054279"/>
    </source>
</evidence>
<name>A0A0C9U470_SPHS4</name>
<protein>
    <submittedName>
        <fullName evidence="1">Uncharacterized protein</fullName>
    </submittedName>
</protein>
<organism evidence="1 2">
    <name type="scientific">Sphaerobolus stellatus (strain SS14)</name>
    <dbReference type="NCBI Taxonomy" id="990650"/>
    <lineage>
        <taxon>Eukaryota</taxon>
        <taxon>Fungi</taxon>
        <taxon>Dikarya</taxon>
        <taxon>Basidiomycota</taxon>
        <taxon>Agaricomycotina</taxon>
        <taxon>Agaricomycetes</taxon>
        <taxon>Phallomycetidae</taxon>
        <taxon>Geastrales</taxon>
        <taxon>Sphaerobolaceae</taxon>
        <taxon>Sphaerobolus</taxon>
    </lineage>
</organism>
<accession>A0A0C9U470</accession>
<dbReference type="Proteomes" id="UP000054279">
    <property type="component" value="Unassembled WGS sequence"/>
</dbReference>
<reference evidence="1 2" key="1">
    <citation type="submission" date="2014-06" db="EMBL/GenBank/DDBJ databases">
        <title>Evolutionary Origins and Diversification of the Mycorrhizal Mutualists.</title>
        <authorList>
            <consortium name="DOE Joint Genome Institute"/>
            <consortium name="Mycorrhizal Genomics Consortium"/>
            <person name="Kohler A."/>
            <person name="Kuo A."/>
            <person name="Nagy L.G."/>
            <person name="Floudas D."/>
            <person name="Copeland A."/>
            <person name="Barry K.W."/>
            <person name="Cichocki N."/>
            <person name="Veneault-Fourrey C."/>
            <person name="LaButti K."/>
            <person name="Lindquist E.A."/>
            <person name="Lipzen A."/>
            <person name="Lundell T."/>
            <person name="Morin E."/>
            <person name="Murat C."/>
            <person name="Riley R."/>
            <person name="Ohm R."/>
            <person name="Sun H."/>
            <person name="Tunlid A."/>
            <person name="Henrissat B."/>
            <person name="Grigoriev I.V."/>
            <person name="Hibbett D.S."/>
            <person name="Martin F."/>
        </authorList>
    </citation>
    <scope>NUCLEOTIDE SEQUENCE [LARGE SCALE GENOMIC DNA]</scope>
    <source>
        <strain evidence="1 2">SS14</strain>
    </source>
</reference>
<keyword evidence="2" id="KW-1185">Reference proteome</keyword>
<dbReference type="AlphaFoldDB" id="A0A0C9U470"/>
<dbReference type="HOGENOM" id="CLU_1372983_0_0_1"/>
<gene>
    <name evidence="1" type="ORF">M422DRAFT_786034</name>
</gene>
<evidence type="ECO:0000313" key="1">
    <source>
        <dbReference type="EMBL" id="KIJ23897.1"/>
    </source>
</evidence>